<evidence type="ECO:0000313" key="11">
    <source>
        <dbReference type="Proteomes" id="UP000198287"/>
    </source>
</evidence>
<keyword evidence="11" id="KW-1185">Reference proteome</keyword>
<dbReference type="OrthoDB" id="9974421at2759"/>
<feature type="domain" description="AB hydrolase-1" evidence="8">
    <location>
        <begin position="136"/>
        <end position="373"/>
    </location>
</feature>
<dbReference type="Gene3D" id="3.40.50.1820">
    <property type="entry name" value="alpha/beta hydrolase"/>
    <property type="match status" value="1"/>
</dbReference>
<dbReference type="AlphaFoldDB" id="A0A226EUG2"/>
<organism evidence="10 11">
    <name type="scientific">Folsomia candida</name>
    <name type="common">Springtail</name>
    <dbReference type="NCBI Taxonomy" id="158441"/>
    <lineage>
        <taxon>Eukaryota</taxon>
        <taxon>Metazoa</taxon>
        <taxon>Ecdysozoa</taxon>
        <taxon>Arthropoda</taxon>
        <taxon>Hexapoda</taxon>
        <taxon>Collembola</taxon>
        <taxon>Entomobryomorpha</taxon>
        <taxon>Isotomoidea</taxon>
        <taxon>Isotomidae</taxon>
        <taxon>Proisotominae</taxon>
        <taxon>Folsomia</taxon>
    </lineage>
</organism>
<dbReference type="OMA" id="GHEYPEI"/>
<dbReference type="SUPFAM" id="SSF53474">
    <property type="entry name" value="alpha/beta-Hydrolases"/>
    <property type="match status" value="1"/>
</dbReference>
<feature type="active site" description="Charge relay system" evidence="7">
    <location>
        <position position="348"/>
    </location>
</feature>
<sequence>MKYVLISAVVMLWSKINKFDFIRQIGHEYPEIKSSMRSYDRVICHDQFDEMKGGQNPDVGLSIDQLLVRNGYPVEIINVTTEDGYILSIYRIPFSPTSPTQKGVRKKAVMLQHGQGANGLAWLIQGGSRNFVKKNLKIRSFHEMGIYDLPAIVEMVTDKTGNRAMYYVGHSMGTSMLTVMLTERPEYNDRILTAFLLSPAIQFGHTAQPLRKFTRFSNYFQYFFNKFLKGKFEAGKMIEQYTSKPPGFLCTSRRDACDFCGNFMYLGFGYNGPQMNYTTLSILLGAFPDTMSTKTWTHFVQLINTDKFCQFNYGFKSTNREKYGMDNPPCYNLVKVSAPIVMFWGQNDIFVKPQDAAKTASKFPKGALKEFIKVEDRLFSHIDFAMAINADILVYNRAVTIMKNATYEFS</sequence>
<dbReference type="InterPro" id="IPR025483">
    <property type="entry name" value="Lipase_euk"/>
</dbReference>
<evidence type="ECO:0000256" key="6">
    <source>
        <dbReference type="PIRNR" id="PIRNR000862"/>
    </source>
</evidence>
<keyword evidence="2" id="KW-0732">Signal</keyword>
<evidence type="ECO:0000256" key="3">
    <source>
        <dbReference type="ARBA" id="ARBA00022963"/>
    </source>
</evidence>
<keyword evidence="5" id="KW-0325">Glycoprotein</keyword>
<comment type="similarity">
    <text evidence="1 6">Belongs to the AB hydrolase superfamily. Lipase family.</text>
</comment>
<dbReference type="PIRSF" id="PIRSF000862">
    <property type="entry name" value="Steryl_ester_lip"/>
    <property type="match status" value="1"/>
</dbReference>
<accession>A0A226EUG2</accession>
<comment type="caution">
    <text evidence="10">The sequence shown here is derived from an EMBL/GenBank/DDBJ whole genome shotgun (WGS) entry which is preliminary data.</text>
</comment>
<dbReference type="InterPro" id="IPR006693">
    <property type="entry name" value="AB_hydrolase_lipase"/>
</dbReference>
<evidence type="ECO:0000256" key="7">
    <source>
        <dbReference type="PIRSR" id="PIRSR000862-1"/>
    </source>
</evidence>
<evidence type="ECO:0000256" key="1">
    <source>
        <dbReference type="ARBA" id="ARBA00010701"/>
    </source>
</evidence>
<dbReference type="Pfam" id="PF04083">
    <property type="entry name" value="Abhydro_lipase"/>
    <property type="match status" value="1"/>
</dbReference>
<feature type="active site" description="Nucleophile" evidence="7">
    <location>
        <position position="171"/>
    </location>
</feature>
<evidence type="ECO:0000259" key="8">
    <source>
        <dbReference type="Pfam" id="PF00561"/>
    </source>
</evidence>
<name>A0A226EUG2_FOLCA</name>
<proteinExistence type="inferred from homology"/>
<dbReference type="InterPro" id="IPR029058">
    <property type="entry name" value="AB_hydrolase_fold"/>
</dbReference>
<dbReference type="InterPro" id="IPR000073">
    <property type="entry name" value="AB_hydrolase_1"/>
</dbReference>
<dbReference type="EMBL" id="LNIX01000002">
    <property type="protein sequence ID" value="OXA60704.1"/>
    <property type="molecule type" value="Genomic_DNA"/>
</dbReference>
<keyword evidence="3 6" id="KW-0442">Lipid degradation</keyword>
<evidence type="ECO:0000256" key="4">
    <source>
        <dbReference type="ARBA" id="ARBA00023098"/>
    </source>
</evidence>
<protein>
    <recommendedName>
        <fullName evidence="6">Lipase</fullName>
    </recommendedName>
</protein>
<dbReference type="GO" id="GO:0016788">
    <property type="term" value="F:hydrolase activity, acting on ester bonds"/>
    <property type="evidence" value="ECO:0007669"/>
    <property type="project" value="InterPro"/>
</dbReference>
<dbReference type="Pfam" id="PF00561">
    <property type="entry name" value="Abhydrolase_1"/>
    <property type="match status" value="1"/>
</dbReference>
<gene>
    <name evidence="10" type="ORF">Fcan01_04704</name>
</gene>
<feature type="domain" description="Partial AB-hydrolase lipase" evidence="9">
    <location>
        <begin position="65"/>
        <end position="125"/>
    </location>
</feature>
<feature type="active site" description="Charge relay system" evidence="7">
    <location>
        <position position="381"/>
    </location>
</feature>
<evidence type="ECO:0000256" key="5">
    <source>
        <dbReference type="ARBA" id="ARBA00023180"/>
    </source>
</evidence>
<evidence type="ECO:0000313" key="10">
    <source>
        <dbReference type="EMBL" id="OXA60704.1"/>
    </source>
</evidence>
<evidence type="ECO:0000259" key="9">
    <source>
        <dbReference type="Pfam" id="PF04083"/>
    </source>
</evidence>
<dbReference type="Proteomes" id="UP000198287">
    <property type="component" value="Unassembled WGS sequence"/>
</dbReference>
<dbReference type="PANTHER" id="PTHR11005">
    <property type="entry name" value="LYSOSOMAL ACID LIPASE-RELATED"/>
    <property type="match status" value="1"/>
</dbReference>
<keyword evidence="6" id="KW-0378">Hydrolase</keyword>
<dbReference type="GO" id="GO:0016042">
    <property type="term" value="P:lipid catabolic process"/>
    <property type="evidence" value="ECO:0007669"/>
    <property type="project" value="UniProtKB-KW"/>
</dbReference>
<reference evidence="10 11" key="1">
    <citation type="submission" date="2015-12" db="EMBL/GenBank/DDBJ databases">
        <title>The genome of Folsomia candida.</title>
        <authorList>
            <person name="Faddeeva A."/>
            <person name="Derks M.F."/>
            <person name="Anvar Y."/>
            <person name="Smit S."/>
            <person name="Van Straalen N."/>
            <person name="Roelofs D."/>
        </authorList>
    </citation>
    <scope>NUCLEOTIDE SEQUENCE [LARGE SCALE GENOMIC DNA]</scope>
    <source>
        <strain evidence="10 11">VU population</strain>
        <tissue evidence="10">Whole body</tissue>
    </source>
</reference>
<dbReference type="STRING" id="158441.A0A226EUG2"/>
<keyword evidence="4" id="KW-0443">Lipid metabolism</keyword>
<evidence type="ECO:0000256" key="2">
    <source>
        <dbReference type="ARBA" id="ARBA00022729"/>
    </source>
</evidence>